<evidence type="ECO:0000256" key="3">
    <source>
        <dbReference type="SAM" id="SignalP"/>
    </source>
</evidence>
<dbReference type="Pfam" id="PF22925">
    <property type="entry name" value="TS_C"/>
    <property type="match status" value="1"/>
</dbReference>
<feature type="region of interest" description="Disordered" evidence="2">
    <location>
        <begin position="716"/>
        <end position="767"/>
    </location>
</feature>
<reference evidence="6 7" key="1">
    <citation type="journal article" date="2018" name="Microb. Genom.">
        <title>Expanding an expanded genome: long-read sequencing of Trypanosoma cruzi.</title>
        <authorList>
            <person name="Berna L."/>
            <person name="Rodriguez M."/>
            <person name="Chiribao M.L."/>
            <person name="Parodi-Talice A."/>
            <person name="Pita S."/>
            <person name="Rijo G."/>
            <person name="Alvarez-Valin F."/>
            <person name="Robello C."/>
        </authorList>
    </citation>
    <scope>NUCLEOTIDE SEQUENCE [LARGE SCALE GENOMIC DNA]</scope>
    <source>
        <strain evidence="6 7">Dm28c</strain>
    </source>
</reference>
<keyword evidence="1" id="KW-0677">Repeat</keyword>
<dbReference type="InterPro" id="IPR026856">
    <property type="entry name" value="Sialidase_fam"/>
</dbReference>
<dbReference type="InterPro" id="IPR036278">
    <property type="entry name" value="Sialidase_sf"/>
</dbReference>
<dbReference type="VEuPathDB" id="TriTrypDB:TCSYLVIO_009488"/>
<feature type="compositionally biased region" description="Polar residues" evidence="2">
    <location>
        <begin position="735"/>
        <end position="757"/>
    </location>
</feature>
<dbReference type="GO" id="GO:0006689">
    <property type="term" value="P:ganglioside catabolic process"/>
    <property type="evidence" value="ECO:0007669"/>
    <property type="project" value="TreeGrafter"/>
</dbReference>
<feature type="region of interest" description="Disordered" evidence="2">
    <location>
        <begin position="781"/>
        <end position="866"/>
    </location>
</feature>
<feature type="signal peptide" evidence="3">
    <location>
        <begin position="1"/>
        <end position="27"/>
    </location>
</feature>
<organism evidence="6 7">
    <name type="scientific">Trypanosoma cruzi</name>
    <dbReference type="NCBI Taxonomy" id="5693"/>
    <lineage>
        <taxon>Eukaryota</taxon>
        <taxon>Discoba</taxon>
        <taxon>Euglenozoa</taxon>
        <taxon>Kinetoplastea</taxon>
        <taxon>Metakinetoplastina</taxon>
        <taxon>Trypanosomatida</taxon>
        <taxon>Trypanosomatidae</taxon>
        <taxon>Trypanosoma</taxon>
        <taxon>Schizotrypanum</taxon>
    </lineage>
</organism>
<proteinExistence type="predicted"/>
<evidence type="ECO:0000256" key="1">
    <source>
        <dbReference type="ARBA" id="ARBA00022737"/>
    </source>
</evidence>
<dbReference type="PANTHER" id="PTHR10628:SF30">
    <property type="entry name" value="EXO-ALPHA-SIALIDASE"/>
    <property type="match status" value="1"/>
</dbReference>
<dbReference type="VEuPathDB" id="TriTrypDB:C3747_305g19"/>
<accession>A0A2V2V3Z2</accession>
<dbReference type="Gene3D" id="2.120.10.10">
    <property type="match status" value="1"/>
</dbReference>
<feature type="compositionally biased region" description="Polar residues" evidence="2">
    <location>
        <begin position="834"/>
        <end position="844"/>
    </location>
</feature>
<dbReference type="VEuPathDB" id="TriTrypDB:TCSYLVIO_008843"/>
<dbReference type="CDD" id="cd15482">
    <property type="entry name" value="Sialidase_non-viral"/>
    <property type="match status" value="1"/>
</dbReference>
<dbReference type="VEuPathDB" id="TriTrypDB:TcG_10184"/>
<feature type="domain" description="Trans-sialidase C-terminal" evidence="5">
    <location>
        <begin position="472"/>
        <end position="689"/>
    </location>
</feature>
<dbReference type="Pfam" id="PF11052">
    <property type="entry name" value="Tr-sialidase_C"/>
    <property type="match status" value="1"/>
</dbReference>
<gene>
    <name evidence="6" type="ORF">C4B63_47g125</name>
</gene>
<sequence length="916" mass="100110">MPSMSRRVFTSAVLLLLFVMMCCGSGAAPDEASNSGKKIIFQVNESFSDSGNESLVQAFHSFRAPSLACVSGVVVATVEAHYKNSTDQKSCVSIAAKSMISSGGEWTNGTAIVFDHYDVKIDRLLSPTTIANGNGYDTDALVGGYGASTTPLTNLTDGKYWMPRMAEVMVRHYEDDEGEKKEKFEWKQFADTSMLPYDFWKSNDTNRGRFKQFLGGGGAGIRMEDKSRYVLPIQALTHDGKNVSLVILAKGTHYGWEFSKDTSDEGCIQPAVLEWNDEKLIMMTSCDDGSRRVYWSSAMGKWWMEEYDTLSRVWGNSLNRTGHGVQGGFVSAMIDGQKYILVSRPVYTVKNGKETGRLHLWLTDMQRIYDVGPISAENEDVAASTLLYATVEAQPLKKEGTKEEKKLYCSYEVAAGGGNYNITFVDLTEKLEEMKKVVAAWKEKDAYIAREYVCRNEWENNWYCDCGEALNKGLFGFLSNTSTDSTWADEYLGVNATVNKGKPAADGGLTFEGSGAGAEWPVGKMGQNVPYYFANYKFTLVATVSIHKEPKGSSSSIPLMGVRMNDAQGTLLFGLSYTHEKKWEVKFNESLRNSSAYYGDVGWETNKKYQVALEMHHYDGVSVYVDGEEIYYTKDYKDGEDYNFTQKLRTLLGSHGISHFYIGGDNKSNSEDINVTVSNVLLYNRALNEAKLNALMKKNAVAAAAAKVPAQEVAAQTTNVSEPSHPANVPVVTPEAQQEATSSPRIQHSPAQTSESESGPVISKQTFPDVIEPFTSADVGMAEEDSPQNGNTDDPAPQGTSTDVLESVHDEPSNASTLASKEQDADRDEDTNSDPDSFSSTNVSGGVDAAPAPSSTASGETAIPSELNATVPSDHDILLEFRELAALALTGDSTVHVCVSRVLLLLLGLWGTAALC</sequence>
<dbReference type="VEuPathDB" id="TriTrypDB:TcYC6_0104350"/>
<dbReference type="AlphaFoldDB" id="A0A2V2V3Z2"/>
<dbReference type="InterPro" id="IPR011040">
    <property type="entry name" value="Sialidase"/>
</dbReference>
<dbReference type="SUPFAM" id="SSF49899">
    <property type="entry name" value="Concanavalin A-like lectins/glucanases"/>
    <property type="match status" value="1"/>
</dbReference>
<dbReference type="VEuPathDB" id="TriTrypDB:TcCLB.511779.60"/>
<protein>
    <submittedName>
        <fullName evidence="6">Putative trans-sialidase</fullName>
    </submittedName>
</protein>
<dbReference type="SUPFAM" id="SSF50939">
    <property type="entry name" value="Sialidases"/>
    <property type="match status" value="1"/>
</dbReference>
<feature type="domain" description="Sialidase" evidence="4">
    <location>
        <begin position="64"/>
        <end position="412"/>
    </location>
</feature>
<dbReference type="VEuPathDB" id="TriTrypDB:BCY84_00487"/>
<dbReference type="InterPro" id="IPR008377">
    <property type="entry name" value="Sialidase_trypan"/>
</dbReference>
<dbReference type="InterPro" id="IPR055239">
    <property type="entry name" value="TS_C"/>
</dbReference>
<dbReference type="VEuPathDB" id="TriTrypDB:TcBrA4_0115240"/>
<dbReference type="VEuPathDB" id="TriTrypDB:Tc_MARK_9109"/>
<evidence type="ECO:0000313" key="6">
    <source>
        <dbReference type="EMBL" id="PWU90931.1"/>
    </source>
</evidence>
<dbReference type="VEuPathDB" id="TriTrypDB:TcCLB.509629.10"/>
<dbReference type="VEuPathDB" id="TriTrypDB:TcCL_ESM11440"/>
<dbReference type="PANTHER" id="PTHR10628">
    <property type="entry name" value="SIALIDASE"/>
    <property type="match status" value="1"/>
</dbReference>
<dbReference type="VEuPathDB" id="TriTrypDB:TcBrA4_0073980"/>
<dbReference type="EMBL" id="PRFA01000047">
    <property type="protein sequence ID" value="PWU90931.1"/>
    <property type="molecule type" value="Genomic_DNA"/>
</dbReference>
<dbReference type="GO" id="GO:0004308">
    <property type="term" value="F:exo-alpha-sialidase activity"/>
    <property type="evidence" value="ECO:0007669"/>
    <property type="project" value="InterPro"/>
</dbReference>
<dbReference type="Proteomes" id="UP000246121">
    <property type="component" value="Unassembled WGS sequence"/>
</dbReference>
<comment type="caution">
    <text evidence="6">The sequence shown here is derived from an EMBL/GenBank/DDBJ whole genome shotgun (WGS) entry which is preliminary data.</text>
</comment>
<dbReference type="VEuPathDB" id="TriTrypDB:ECC02_012260"/>
<dbReference type="VEuPathDB" id="TriTrypDB:TcCL_Unassigned05176"/>
<dbReference type="InterPro" id="IPR021287">
    <property type="entry name" value="Trans-sialidase_CS"/>
</dbReference>
<evidence type="ECO:0000259" key="4">
    <source>
        <dbReference type="Pfam" id="PF13859"/>
    </source>
</evidence>
<dbReference type="GO" id="GO:0016020">
    <property type="term" value="C:membrane"/>
    <property type="evidence" value="ECO:0007669"/>
    <property type="project" value="TreeGrafter"/>
</dbReference>
<dbReference type="GO" id="GO:0009313">
    <property type="term" value="P:oligosaccharide catabolic process"/>
    <property type="evidence" value="ECO:0007669"/>
    <property type="project" value="TreeGrafter"/>
</dbReference>
<dbReference type="InterPro" id="IPR013320">
    <property type="entry name" value="ConA-like_dom_sf"/>
</dbReference>
<name>A0A2V2V3Z2_TRYCR</name>
<evidence type="ECO:0000256" key="2">
    <source>
        <dbReference type="SAM" id="MobiDB-lite"/>
    </source>
</evidence>
<evidence type="ECO:0000259" key="5">
    <source>
        <dbReference type="Pfam" id="PF22925"/>
    </source>
</evidence>
<dbReference type="VEuPathDB" id="TriTrypDB:TCDM_00415"/>
<dbReference type="VEuPathDB" id="TriTrypDB:C4B63_47g125"/>
<evidence type="ECO:0000313" key="7">
    <source>
        <dbReference type="Proteomes" id="UP000246121"/>
    </source>
</evidence>
<feature type="chain" id="PRO_5015836385" evidence="3">
    <location>
        <begin position="28"/>
        <end position="916"/>
    </location>
</feature>
<dbReference type="VEuPathDB" id="TriTrypDB:Tc_MARK_5184"/>
<feature type="compositionally biased region" description="Polar residues" evidence="2">
    <location>
        <begin position="787"/>
        <end position="804"/>
    </location>
</feature>
<keyword evidence="3" id="KW-0732">Signal</keyword>
<dbReference type="PRINTS" id="PR01803">
    <property type="entry name" value="TCSIALIDASE"/>
</dbReference>
<dbReference type="VEuPathDB" id="TriTrypDB:TCSYLVIO_011104"/>
<dbReference type="GO" id="GO:0005737">
    <property type="term" value="C:cytoplasm"/>
    <property type="evidence" value="ECO:0007669"/>
    <property type="project" value="TreeGrafter"/>
</dbReference>
<dbReference type="Gene3D" id="2.60.120.200">
    <property type="match status" value="1"/>
</dbReference>
<dbReference type="Pfam" id="PF13859">
    <property type="entry name" value="BNR_3"/>
    <property type="match status" value="1"/>
</dbReference>
<dbReference type="VEuPathDB" id="TriTrypDB:TcCL_NonESM12675"/>